<dbReference type="SMART" id="SM00220">
    <property type="entry name" value="S_TKc"/>
    <property type="match status" value="1"/>
</dbReference>
<evidence type="ECO:0000259" key="6">
    <source>
        <dbReference type="PROSITE" id="PS50011"/>
    </source>
</evidence>
<evidence type="ECO:0000313" key="7">
    <source>
        <dbReference type="EMBL" id="KAK3332877.1"/>
    </source>
</evidence>
<dbReference type="SUPFAM" id="SSF56112">
    <property type="entry name" value="Protein kinase-like (PK-like)"/>
    <property type="match status" value="1"/>
</dbReference>
<name>A0AAE0IXS0_9PEZI</name>
<dbReference type="Pfam" id="PF00069">
    <property type="entry name" value="Pkinase"/>
    <property type="match status" value="1"/>
</dbReference>
<dbReference type="PANTHER" id="PTHR11042:SF190">
    <property type="entry name" value="MITOSIS INHIBITOR PROTEIN KINASE MIK1"/>
    <property type="match status" value="1"/>
</dbReference>
<comment type="caution">
    <text evidence="7">The sequence shown here is derived from an EMBL/GenBank/DDBJ whole genome shotgun (WGS) entry which is preliminary data.</text>
</comment>
<keyword evidence="4" id="KW-0067">ATP-binding</keyword>
<evidence type="ECO:0000256" key="2">
    <source>
        <dbReference type="ARBA" id="ARBA00022741"/>
    </source>
</evidence>
<reference evidence="7" key="2">
    <citation type="submission" date="2023-06" db="EMBL/GenBank/DDBJ databases">
        <authorList>
            <consortium name="Lawrence Berkeley National Laboratory"/>
            <person name="Haridas S."/>
            <person name="Hensen N."/>
            <person name="Bonometti L."/>
            <person name="Westerberg I."/>
            <person name="Brannstrom I.O."/>
            <person name="Guillou S."/>
            <person name="Cros-Aarteil S."/>
            <person name="Calhoun S."/>
            <person name="Kuo A."/>
            <person name="Mondo S."/>
            <person name="Pangilinan J."/>
            <person name="Riley R."/>
            <person name="Labutti K."/>
            <person name="Andreopoulos B."/>
            <person name="Lipzen A."/>
            <person name="Chen C."/>
            <person name="Yanf M."/>
            <person name="Daum C."/>
            <person name="Ng V."/>
            <person name="Clum A."/>
            <person name="Steindorff A."/>
            <person name="Ohm R."/>
            <person name="Martin F."/>
            <person name="Silar P."/>
            <person name="Natvig D."/>
            <person name="Lalanne C."/>
            <person name="Gautier V."/>
            <person name="Ament-Velasquez S.L."/>
            <person name="Kruys A."/>
            <person name="Hutchinson M.I."/>
            <person name="Powell A.J."/>
            <person name="Barry K."/>
            <person name="Miller A.N."/>
            <person name="Grigoriev I.V."/>
            <person name="Debuchy R."/>
            <person name="Gladieux P."/>
            <person name="Thoren M.H."/>
            <person name="Johannesson H."/>
        </authorList>
    </citation>
    <scope>NUCLEOTIDE SEQUENCE</scope>
    <source>
        <strain evidence="7">SMH4131-1</strain>
    </source>
</reference>
<protein>
    <submittedName>
        <fullName evidence="7">Kinase-like domain-containing protein</fullName>
    </submittedName>
</protein>
<evidence type="ECO:0000256" key="3">
    <source>
        <dbReference type="ARBA" id="ARBA00022777"/>
    </source>
</evidence>
<dbReference type="PROSITE" id="PS50011">
    <property type="entry name" value="PROTEIN_KINASE_DOM"/>
    <property type="match status" value="1"/>
</dbReference>
<dbReference type="AlphaFoldDB" id="A0AAE0IXS0"/>
<evidence type="ECO:0000256" key="1">
    <source>
        <dbReference type="ARBA" id="ARBA00022679"/>
    </source>
</evidence>
<organism evidence="7 8">
    <name type="scientific">Cercophora scortea</name>
    <dbReference type="NCBI Taxonomy" id="314031"/>
    <lineage>
        <taxon>Eukaryota</taxon>
        <taxon>Fungi</taxon>
        <taxon>Dikarya</taxon>
        <taxon>Ascomycota</taxon>
        <taxon>Pezizomycotina</taxon>
        <taxon>Sordariomycetes</taxon>
        <taxon>Sordariomycetidae</taxon>
        <taxon>Sordariales</taxon>
        <taxon>Lasiosphaeriaceae</taxon>
        <taxon>Cercophora</taxon>
    </lineage>
</organism>
<keyword evidence="1" id="KW-0808">Transferase</keyword>
<evidence type="ECO:0000313" key="8">
    <source>
        <dbReference type="Proteomes" id="UP001286456"/>
    </source>
</evidence>
<dbReference type="PANTHER" id="PTHR11042">
    <property type="entry name" value="EUKARYOTIC TRANSLATION INITIATION FACTOR 2-ALPHA KINASE EIF2-ALPHA KINASE -RELATED"/>
    <property type="match status" value="1"/>
</dbReference>
<dbReference type="Proteomes" id="UP001286456">
    <property type="component" value="Unassembled WGS sequence"/>
</dbReference>
<comment type="similarity">
    <text evidence="5">Belongs to the protein kinase superfamily. Ser/Thr protein kinase family. GCN2 subfamily.</text>
</comment>
<dbReference type="InterPro" id="IPR000719">
    <property type="entry name" value="Prot_kinase_dom"/>
</dbReference>
<dbReference type="CDD" id="cd00180">
    <property type="entry name" value="PKc"/>
    <property type="match status" value="1"/>
</dbReference>
<feature type="domain" description="Protein kinase" evidence="6">
    <location>
        <begin position="174"/>
        <end position="421"/>
    </location>
</feature>
<dbReference type="GO" id="GO:0005634">
    <property type="term" value="C:nucleus"/>
    <property type="evidence" value="ECO:0007669"/>
    <property type="project" value="TreeGrafter"/>
</dbReference>
<proteinExistence type="inferred from homology"/>
<dbReference type="GO" id="GO:0110031">
    <property type="term" value="P:negative regulation of G2/MI transition of meiotic cell cycle"/>
    <property type="evidence" value="ECO:0007669"/>
    <property type="project" value="TreeGrafter"/>
</dbReference>
<reference evidence="7" key="1">
    <citation type="journal article" date="2023" name="Mol. Phylogenet. Evol.">
        <title>Genome-scale phylogeny and comparative genomics of the fungal order Sordariales.</title>
        <authorList>
            <person name="Hensen N."/>
            <person name="Bonometti L."/>
            <person name="Westerberg I."/>
            <person name="Brannstrom I.O."/>
            <person name="Guillou S."/>
            <person name="Cros-Aarteil S."/>
            <person name="Calhoun S."/>
            <person name="Haridas S."/>
            <person name="Kuo A."/>
            <person name="Mondo S."/>
            <person name="Pangilinan J."/>
            <person name="Riley R."/>
            <person name="LaButti K."/>
            <person name="Andreopoulos B."/>
            <person name="Lipzen A."/>
            <person name="Chen C."/>
            <person name="Yan M."/>
            <person name="Daum C."/>
            <person name="Ng V."/>
            <person name="Clum A."/>
            <person name="Steindorff A."/>
            <person name="Ohm R.A."/>
            <person name="Martin F."/>
            <person name="Silar P."/>
            <person name="Natvig D.O."/>
            <person name="Lalanne C."/>
            <person name="Gautier V."/>
            <person name="Ament-Velasquez S.L."/>
            <person name="Kruys A."/>
            <person name="Hutchinson M.I."/>
            <person name="Powell A.J."/>
            <person name="Barry K."/>
            <person name="Miller A.N."/>
            <person name="Grigoriev I.V."/>
            <person name="Debuchy R."/>
            <person name="Gladieux P."/>
            <person name="Hiltunen Thoren M."/>
            <person name="Johannesson H."/>
        </authorList>
    </citation>
    <scope>NUCLEOTIDE SEQUENCE</scope>
    <source>
        <strain evidence="7">SMH4131-1</strain>
    </source>
</reference>
<evidence type="ECO:0000256" key="5">
    <source>
        <dbReference type="ARBA" id="ARBA00037982"/>
    </source>
</evidence>
<dbReference type="EMBL" id="JAUEPO010000002">
    <property type="protein sequence ID" value="KAK3332877.1"/>
    <property type="molecule type" value="Genomic_DNA"/>
</dbReference>
<dbReference type="InterPro" id="IPR050339">
    <property type="entry name" value="CC_SR_Kinase"/>
</dbReference>
<dbReference type="Gene3D" id="1.10.510.10">
    <property type="entry name" value="Transferase(Phosphotransferase) domain 1"/>
    <property type="match status" value="1"/>
</dbReference>
<keyword evidence="8" id="KW-1185">Reference proteome</keyword>
<keyword evidence="2" id="KW-0547">Nucleotide-binding</keyword>
<dbReference type="InterPro" id="IPR011009">
    <property type="entry name" value="Kinase-like_dom_sf"/>
</dbReference>
<dbReference type="InterPro" id="IPR008271">
    <property type="entry name" value="Ser/Thr_kinase_AS"/>
</dbReference>
<dbReference type="PROSITE" id="PS00108">
    <property type="entry name" value="PROTEIN_KINASE_ST"/>
    <property type="match status" value="1"/>
</dbReference>
<evidence type="ECO:0000256" key="4">
    <source>
        <dbReference type="ARBA" id="ARBA00022840"/>
    </source>
</evidence>
<dbReference type="GO" id="GO:0004713">
    <property type="term" value="F:protein tyrosine kinase activity"/>
    <property type="evidence" value="ECO:0007669"/>
    <property type="project" value="TreeGrafter"/>
</dbReference>
<gene>
    <name evidence="7" type="ORF">B0T19DRAFT_416675</name>
</gene>
<dbReference type="GO" id="GO:0005524">
    <property type="term" value="F:ATP binding"/>
    <property type="evidence" value="ECO:0007669"/>
    <property type="project" value="UniProtKB-KW"/>
</dbReference>
<dbReference type="GO" id="GO:0005737">
    <property type="term" value="C:cytoplasm"/>
    <property type="evidence" value="ECO:0007669"/>
    <property type="project" value="TreeGrafter"/>
</dbReference>
<accession>A0AAE0IXS0</accession>
<keyword evidence="3 7" id="KW-0418">Kinase</keyword>
<sequence>MDATDSNHEQTLPAMDSWTISFPRRSYDEAASSKGPEPLRRWVGLIVQHSSCPSKWHVRVAYHGALQSSSSPTPTRRPNRRRDLEDLCMCIDFQKIQLLDDTVTELVLARHHDADAQKVNGLFELPTRSQPDADSEYAAIVGQLVCVRLQEDPQRIRYPLLDSNGTCNLNTPTVDLADIVVEHDFIVGVYKVHVVNDATTPYIYKVVDRPLYDPRDTEVLEQELRNLHLLGGTEGIVRLVAAVVSKNPYQTSTESNQENNNATKVLRGILLEYHPNGTLQEVLRPSESAHMDGRWRAWGLQIAKALARLHQNGITHMDLKPTNIVITADWNVVLIDISGIGGVTREWLSPEMLNDIKPLSRSMEARKCNDIWALGKMLSAMADVSHVGEESQLLRDIAQAALQIPCSQRISLGDIIAKLST</sequence>